<dbReference type="KEGG" id="asan:AWM72_01070"/>
<dbReference type="Pfam" id="PF07314">
    <property type="entry name" value="Lit"/>
    <property type="match status" value="1"/>
</dbReference>
<evidence type="ECO:0000313" key="4">
    <source>
        <dbReference type="Proteomes" id="UP000069912"/>
    </source>
</evidence>
<proteinExistence type="predicted"/>
<evidence type="ECO:0000313" key="2">
    <source>
        <dbReference type="EMBL" id="AMB93432.1"/>
    </source>
</evidence>
<reference evidence="3 5" key="3">
    <citation type="submission" date="2017-12" db="EMBL/GenBank/DDBJ databases">
        <title>Phylogenetic diversity of female urinary microbiome.</title>
        <authorList>
            <person name="Thomas-White K."/>
            <person name="Wolfe A.J."/>
        </authorList>
    </citation>
    <scope>NUCLEOTIDE SEQUENCE [LARGE SCALE GENOMIC DNA]</scope>
    <source>
        <strain evidence="3 5">UMB0139</strain>
    </source>
</reference>
<feature type="transmembrane region" description="Helical" evidence="1">
    <location>
        <begin position="180"/>
        <end position="203"/>
    </location>
</feature>
<dbReference type="AlphaFoldDB" id="A0A0X8F9X1"/>
<feature type="transmembrane region" description="Helical" evidence="1">
    <location>
        <begin position="123"/>
        <end position="144"/>
    </location>
</feature>
<dbReference type="EMBL" id="PKGY01000008">
    <property type="protein sequence ID" value="PKZ20511.1"/>
    <property type="molecule type" value="Genomic_DNA"/>
</dbReference>
<name>A0A0X8F9X1_9LACT</name>
<keyword evidence="1" id="KW-0812">Transmembrane</keyword>
<reference evidence="4" key="2">
    <citation type="submission" date="2016-01" db="EMBL/GenBank/DDBJ databases">
        <title>Six Aerococcus type strain genome sequencing and assembly using PacBio and Illumina Hiseq.</title>
        <authorList>
            <person name="Carkaci D."/>
            <person name="Dargis R."/>
            <person name="Nielsen X.C."/>
            <person name="Skovgaard O."/>
            <person name="Fuursted K."/>
            <person name="Christensen J.J."/>
        </authorList>
    </citation>
    <scope>NUCLEOTIDE SEQUENCE [LARGE SCALE GENOMIC DNA]</scope>
    <source>
        <strain evidence="4">CCUG43001</strain>
    </source>
</reference>
<accession>A0A0X8F9X1</accession>
<gene>
    <name evidence="2" type="ORF">AWM72_01070</name>
    <name evidence="3" type="ORF">CYJ28_09860</name>
</gene>
<organism evidence="2 4">
    <name type="scientific">Aerococcus sanguinicola</name>
    <dbReference type="NCBI Taxonomy" id="119206"/>
    <lineage>
        <taxon>Bacteria</taxon>
        <taxon>Bacillati</taxon>
        <taxon>Bacillota</taxon>
        <taxon>Bacilli</taxon>
        <taxon>Lactobacillales</taxon>
        <taxon>Aerococcaceae</taxon>
        <taxon>Aerococcus</taxon>
    </lineage>
</organism>
<dbReference type="RefSeq" id="WP_067971862.1">
    <property type="nucleotide sequence ID" value="NZ_CAJHKM010000007.1"/>
</dbReference>
<evidence type="ECO:0000256" key="1">
    <source>
        <dbReference type="SAM" id="Phobius"/>
    </source>
</evidence>
<reference evidence="2 4" key="1">
    <citation type="journal article" date="2016" name="Genome Announc.">
        <title>Complete Genome Sequences of Aerococcus christensenii CCUG 28831T, Aerococcus sanguinicola CCUG 43001T, Aerococcus urinae CCUG 36881T, Aerococcus urinaeequi CCUG 28094T, Aerococcus urinaehominis CCUG 42038 BT, and Aerococcus viridans CCUG 4311T.</title>
        <authorList>
            <person name="Carkaci D."/>
            <person name="Dargis R."/>
            <person name="Nielsen X.C."/>
            <person name="Skovgaard O."/>
            <person name="Fuursted K."/>
            <person name="Christensen J.J."/>
        </authorList>
    </citation>
    <scope>NUCLEOTIDE SEQUENCE [LARGE SCALE GENOMIC DNA]</scope>
    <source>
        <strain evidence="2 4">CCUG43001</strain>
    </source>
</reference>
<keyword evidence="4" id="KW-1185">Reference proteome</keyword>
<feature type="transmembrane region" description="Helical" evidence="1">
    <location>
        <begin position="12"/>
        <end position="39"/>
    </location>
</feature>
<keyword evidence="1" id="KW-0472">Membrane</keyword>
<keyword evidence="1" id="KW-1133">Transmembrane helix</keyword>
<dbReference type="OrthoDB" id="9813051at2"/>
<protein>
    <submittedName>
        <fullName evidence="3">TIGR01906 family membrane protein</fullName>
    </submittedName>
</protein>
<sequence>MAKYLKAGLLTLSLLVGLIAGALLLTIWCLPLYVLVLYAGNLAERVGLTNQEVLHDYWQMLTYLNFPWRRGLDFAYFPSSASARFHFYEVKQLFLMVYPTFLAGLGFSWVLTRKPLKAGTLYLLYRIFAYLRYLPLIAIIGLTLNFNRVFVLFHQVLFDNQAWLFDPATDPIIEVLPESYFMLCFILFFVLFQLGIQGVYAYLKNSL</sequence>
<dbReference type="InterPro" id="IPR010178">
    <property type="entry name" value="Lit"/>
</dbReference>
<dbReference type="Proteomes" id="UP000234239">
    <property type="component" value="Unassembled WGS sequence"/>
</dbReference>
<evidence type="ECO:0000313" key="3">
    <source>
        <dbReference type="EMBL" id="PKZ20511.1"/>
    </source>
</evidence>
<dbReference type="GeneID" id="92902663"/>
<evidence type="ECO:0000313" key="5">
    <source>
        <dbReference type="Proteomes" id="UP000234239"/>
    </source>
</evidence>
<feature type="transmembrane region" description="Helical" evidence="1">
    <location>
        <begin position="93"/>
        <end position="111"/>
    </location>
</feature>
<dbReference type="NCBIfam" id="TIGR01906">
    <property type="entry name" value="integ_TIGR01906"/>
    <property type="match status" value="1"/>
</dbReference>
<dbReference type="Proteomes" id="UP000069912">
    <property type="component" value="Chromosome"/>
</dbReference>
<dbReference type="EMBL" id="CP014160">
    <property type="protein sequence ID" value="AMB93432.1"/>
    <property type="molecule type" value="Genomic_DNA"/>
</dbReference>